<comment type="caution">
    <text evidence="1">The sequence shown here is derived from an EMBL/GenBank/DDBJ whole genome shotgun (WGS) entry which is preliminary data.</text>
</comment>
<dbReference type="PANTHER" id="PTHR34075">
    <property type="entry name" value="BLR3430 PROTEIN"/>
    <property type="match status" value="1"/>
</dbReference>
<proteinExistence type="predicted"/>
<dbReference type="PANTHER" id="PTHR34075:SF5">
    <property type="entry name" value="BLR3430 PROTEIN"/>
    <property type="match status" value="1"/>
</dbReference>
<dbReference type="SUPFAM" id="SSF50249">
    <property type="entry name" value="Nucleic acid-binding proteins"/>
    <property type="match status" value="1"/>
</dbReference>
<dbReference type="Proteomes" id="UP000657385">
    <property type="component" value="Unassembled WGS sequence"/>
</dbReference>
<name>A0A931FG63_9ACTN</name>
<gene>
    <name evidence="1" type="ORF">I2501_21315</name>
</gene>
<dbReference type="AlphaFoldDB" id="A0A931FG63"/>
<accession>A0A931FG63</accession>
<dbReference type="InterPro" id="IPR052513">
    <property type="entry name" value="Thioester_dehydratase-like"/>
</dbReference>
<organism evidence="1 2">
    <name type="scientific">Streptacidiphilus fuscans</name>
    <dbReference type="NCBI Taxonomy" id="2789292"/>
    <lineage>
        <taxon>Bacteria</taxon>
        <taxon>Bacillati</taxon>
        <taxon>Actinomycetota</taxon>
        <taxon>Actinomycetes</taxon>
        <taxon>Kitasatosporales</taxon>
        <taxon>Streptomycetaceae</taxon>
        <taxon>Streptacidiphilus</taxon>
    </lineage>
</organism>
<protein>
    <recommendedName>
        <fullName evidence="3">DUF35 domain-containing protein</fullName>
    </recommendedName>
</protein>
<reference evidence="1" key="1">
    <citation type="submission" date="2020-11" db="EMBL/GenBank/DDBJ databases">
        <title>Isolation and identification of active actinomycetes.</title>
        <authorList>
            <person name="Yu B."/>
        </authorList>
    </citation>
    <scope>NUCLEOTIDE SEQUENCE</scope>
    <source>
        <strain evidence="1">NEAU-YB345</strain>
    </source>
</reference>
<dbReference type="InterPro" id="IPR012340">
    <property type="entry name" value="NA-bd_OB-fold"/>
</dbReference>
<evidence type="ECO:0000313" key="2">
    <source>
        <dbReference type="Proteomes" id="UP000657385"/>
    </source>
</evidence>
<dbReference type="EMBL" id="JADPRT010000009">
    <property type="protein sequence ID" value="MBF9070566.1"/>
    <property type="molecule type" value="Genomic_DNA"/>
</dbReference>
<evidence type="ECO:0000313" key="1">
    <source>
        <dbReference type="EMBL" id="MBF9070566.1"/>
    </source>
</evidence>
<evidence type="ECO:0008006" key="3">
    <source>
        <dbReference type="Google" id="ProtNLM"/>
    </source>
</evidence>
<dbReference type="RefSeq" id="WP_196195753.1">
    <property type="nucleotide sequence ID" value="NZ_JADPRT010000009.1"/>
</dbReference>
<sequence length="112" mass="11913">MKADPSAMFHDGLAHGELRYLRCRWCATSLPGFSVLCTSCGGADLAWELSSGNGRIHALGSSAVVELDEGFRIRAELAPAPAHQIWQGAPVRLEFASSSDGSARPVFRLTAA</sequence>
<keyword evidence="2" id="KW-1185">Reference proteome</keyword>